<feature type="compositionally biased region" description="Low complexity" evidence="3">
    <location>
        <begin position="185"/>
        <end position="201"/>
    </location>
</feature>
<evidence type="ECO:0000259" key="5">
    <source>
        <dbReference type="SMART" id="SM00644"/>
    </source>
</evidence>
<evidence type="ECO:0000259" key="6">
    <source>
        <dbReference type="SMART" id="SM00701"/>
    </source>
</evidence>
<dbReference type="GO" id="GO:0009253">
    <property type="term" value="P:peptidoglycan catabolic process"/>
    <property type="evidence" value="ECO:0007669"/>
    <property type="project" value="InterPro"/>
</dbReference>
<dbReference type="PANTHER" id="PTHR11022">
    <property type="entry name" value="PEPTIDOGLYCAN RECOGNITION PROTEIN"/>
    <property type="match status" value="1"/>
</dbReference>
<keyword evidence="2 4" id="KW-0732">Signal</keyword>
<dbReference type="InterPro" id="IPR036505">
    <property type="entry name" value="Amidase/PGRP_sf"/>
</dbReference>
<dbReference type="GO" id="GO:0008745">
    <property type="term" value="F:N-acetylmuramoyl-L-alanine amidase activity"/>
    <property type="evidence" value="ECO:0007669"/>
    <property type="project" value="InterPro"/>
</dbReference>
<evidence type="ECO:0000313" key="7">
    <source>
        <dbReference type="EMBL" id="GAB47587.1"/>
    </source>
</evidence>
<protein>
    <recommendedName>
        <fullName evidence="9">Peptidoglycan recognition protein family domain-containing protein</fullName>
    </recommendedName>
</protein>
<evidence type="ECO:0000256" key="1">
    <source>
        <dbReference type="ARBA" id="ARBA00007553"/>
    </source>
</evidence>
<evidence type="ECO:0000256" key="3">
    <source>
        <dbReference type="SAM" id="MobiDB-lite"/>
    </source>
</evidence>
<name>H5UPC9_9MICO</name>
<evidence type="ECO:0000313" key="8">
    <source>
        <dbReference type="Proteomes" id="UP000004367"/>
    </source>
</evidence>
<feature type="region of interest" description="Disordered" evidence="3">
    <location>
        <begin position="162"/>
        <end position="211"/>
    </location>
</feature>
<dbReference type="PANTHER" id="PTHR11022:SF41">
    <property type="entry name" value="PEPTIDOGLYCAN-RECOGNITION PROTEIN LC-RELATED"/>
    <property type="match status" value="1"/>
</dbReference>
<feature type="signal peptide" evidence="4">
    <location>
        <begin position="1"/>
        <end position="26"/>
    </location>
</feature>
<evidence type="ECO:0000256" key="4">
    <source>
        <dbReference type="SAM" id="SignalP"/>
    </source>
</evidence>
<feature type="domain" description="Peptidoglycan recognition protein family" evidence="6">
    <location>
        <begin position="198"/>
        <end position="355"/>
    </location>
</feature>
<gene>
    <name evidence="7" type="ORF">MOPEL_021_00230</name>
</gene>
<evidence type="ECO:0008006" key="9">
    <source>
        <dbReference type="Google" id="ProtNLM"/>
    </source>
</evidence>
<dbReference type="STRING" id="1089455.MOPEL_021_00230"/>
<feature type="domain" description="N-acetylmuramoyl-L-alanine amidase" evidence="5">
    <location>
        <begin position="210"/>
        <end position="361"/>
    </location>
</feature>
<dbReference type="GO" id="GO:0008270">
    <property type="term" value="F:zinc ion binding"/>
    <property type="evidence" value="ECO:0007669"/>
    <property type="project" value="InterPro"/>
</dbReference>
<dbReference type="eggNOG" id="COG5640">
    <property type="taxonomic scope" value="Bacteria"/>
</dbReference>
<dbReference type="Gene3D" id="2.130.10.130">
    <property type="entry name" value="Integrin alpha, N-terminal"/>
    <property type="match status" value="1"/>
</dbReference>
<dbReference type="Gene3D" id="3.40.80.10">
    <property type="entry name" value="Peptidoglycan recognition protein-like"/>
    <property type="match status" value="1"/>
</dbReference>
<feature type="region of interest" description="Disordered" evidence="3">
    <location>
        <begin position="25"/>
        <end position="57"/>
    </location>
</feature>
<accession>H5UPC9</accession>
<dbReference type="SMART" id="SM00701">
    <property type="entry name" value="PGRP"/>
    <property type="match status" value="1"/>
</dbReference>
<feature type="chain" id="PRO_5003600130" description="Peptidoglycan recognition protein family domain-containing protein" evidence="4">
    <location>
        <begin position="27"/>
        <end position="648"/>
    </location>
</feature>
<dbReference type="Pfam" id="PF01510">
    <property type="entry name" value="Amidase_2"/>
    <property type="match status" value="1"/>
</dbReference>
<dbReference type="SMART" id="SM00644">
    <property type="entry name" value="Ami_2"/>
    <property type="match status" value="1"/>
</dbReference>
<organism evidence="7 8">
    <name type="scientific">Mobilicoccus pelagius NBRC 104925</name>
    <dbReference type="NCBI Taxonomy" id="1089455"/>
    <lineage>
        <taxon>Bacteria</taxon>
        <taxon>Bacillati</taxon>
        <taxon>Actinomycetota</taxon>
        <taxon>Actinomycetes</taxon>
        <taxon>Micrococcales</taxon>
        <taxon>Dermatophilaceae</taxon>
        <taxon>Mobilicoccus</taxon>
    </lineage>
</organism>
<dbReference type="InterPro" id="IPR006619">
    <property type="entry name" value="PGRP_domain_met/bac"/>
</dbReference>
<dbReference type="EMBL" id="BAFE01000020">
    <property type="protein sequence ID" value="GAB47587.1"/>
    <property type="molecule type" value="Genomic_DNA"/>
</dbReference>
<reference evidence="7 8" key="1">
    <citation type="submission" date="2012-02" db="EMBL/GenBank/DDBJ databases">
        <title>Whole genome shotgun sequence of Mobilicoccus pelagius NBRC 104925.</title>
        <authorList>
            <person name="Yoshida Y."/>
            <person name="Hosoyama A."/>
            <person name="Tsuchikane K."/>
            <person name="Katsumata H."/>
            <person name="Yamazaki S."/>
            <person name="Fujita N."/>
        </authorList>
    </citation>
    <scope>NUCLEOTIDE SEQUENCE [LARGE SCALE GENOMIC DNA]</scope>
    <source>
        <strain evidence="7 8">NBRC 104925</strain>
    </source>
</reference>
<dbReference type="InterPro" id="IPR028994">
    <property type="entry name" value="Integrin_alpha_N"/>
</dbReference>
<keyword evidence="8" id="KW-1185">Reference proteome</keyword>
<dbReference type="eggNOG" id="COG2247">
    <property type="taxonomic scope" value="Bacteria"/>
</dbReference>
<dbReference type="AlphaFoldDB" id="H5UPC9"/>
<comment type="similarity">
    <text evidence="1">Belongs to the N-acetylmuramoyl-L-alanine amidase 2 family.</text>
</comment>
<sequence length="648" mass="67247">MRLRRLSTLTTAALLAPAFIALPAQGEPAPKPVETTKETAPLVDPDSPRVGDGDHASTQDVALAKQTSPEIARTPDLEVLGATGRQEVDETLAVIGVTWGGSTPLAVQYRTEDARGWSEWQGIDTGADGEGADAGSGTRNGSDPIVLTGVKAVQARILGAAGESPRNPTLSVIDPGHGDADANTDRTAGAAQAAASRPQIRSRAEWGADESLRRGSPSYGVVRGAIVHHTAGTNNYSPSQVPAILRGIYAFHVKDRGWSDIGYNFLVDKWGRVWEGRYGGTSRALVGAQASGFNSVTMGISVMGDYRQVQPSPAAIDAVTRTIAWKASVHGFDPQGRFSSNGGTYRNVSGHRDVGQTTCPGLIYGYLPAMASRAAALKGSASVGHTGGSAQTGGTARPPVVAAPPAGILNSSDAMLRGSSGALFAVSPKGAAGITYARSIDKRNWRGYDPVLVTQDISGDTFPDLLTLGSRDGRLYVHPGTASGVAGRRSLGGGWSSMSHILAPGDWNGDGRADLLAVQRSNGALYLYPGKGANTFGSRVKIGSAWGVYRHVVAVGDWDGDRRPDLVGVTPGGQAYLYRGDGRGGFLRSARKPLGSVAGYDRFVGMTGSGRLLAIRPNGSAAVLRPAGKGMAATNVAPNFRGLTVFSG</sequence>
<dbReference type="InterPro" id="IPR015510">
    <property type="entry name" value="PGRP"/>
</dbReference>
<dbReference type="SUPFAM" id="SSF69318">
    <property type="entry name" value="Integrin alpha N-terminal domain"/>
    <property type="match status" value="1"/>
</dbReference>
<evidence type="ECO:0000256" key="2">
    <source>
        <dbReference type="ARBA" id="ARBA00022729"/>
    </source>
</evidence>
<dbReference type="InterPro" id="IPR013517">
    <property type="entry name" value="FG-GAP"/>
</dbReference>
<dbReference type="SUPFAM" id="SSF55846">
    <property type="entry name" value="N-acetylmuramoyl-L-alanine amidase-like"/>
    <property type="match status" value="1"/>
</dbReference>
<feature type="compositionally biased region" description="Basic and acidic residues" evidence="3">
    <location>
        <begin position="202"/>
        <end position="211"/>
    </location>
</feature>
<dbReference type="InterPro" id="IPR002502">
    <property type="entry name" value="Amidase_domain"/>
</dbReference>
<dbReference type="CDD" id="cd06583">
    <property type="entry name" value="PGRP"/>
    <property type="match status" value="1"/>
</dbReference>
<dbReference type="Pfam" id="PF13517">
    <property type="entry name" value="FG-GAP_3"/>
    <property type="match status" value="1"/>
</dbReference>
<feature type="compositionally biased region" description="Basic and acidic residues" evidence="3">
    <location>
        <begin position="46"/>
        <end position="57"/>
    </location>
</feature>
<comment type="caution">
    <text evidence="7">The sequence shown here is derived from an EMBL/GenBank/DDBJ whole genome shotgun (WGS) entry which is preliminary data.</text>
</comment>
<dbReference type="Proteomes" id="UP000004367">
    <property type="component" value="Unassembled WGS sequence"/>
</dbReference>
<proteinExistence type="inferred from homology"/>